<protein>
    <submittedName>
        <fullName evidence="2">Uncharacterized protein</fullName>
    </submittedName>
</protein>
<organism evidence="2 3">
    <name type="scientific">Camelimonas abortus</name>
    <dbReference type="NCBI Taxonomy" id="1017184"/>
    <lineage>
        <taxon>Bacteria</taxon>
        <taxon>Pseudomonadati</taxon>
        <taxon>Pseudomonadota</taxon>
        <taxon>Alphaproteobacteria</taxon>
        <taxon>Hyphomicrobiales</taxon>
        <taxon>Chelatococcaceae</taxon>
        <taxon>Camelimonas</taxon>
    </lineage>
</organism>
<dbReference type="EMBL" id="JBHRUV010000046">
    <property type="protein sequence ID" value="MFC3266597.1"/>
    <property type="molecule type" value="Genomic_DNA"/>
</dbReference>
<sequence>MTQLPAAALAGAAIGLAMAALQVVLVQSFAARAIERETEGEGPSPDEGEFRKRLALTRRLVWSSLAVLPLAGALLGALVSRI</sequence>
<gene>
    <name evidence="2" type="ORF">ACFOEX_09565</name>
</gene>
<keyword evidence="1" id="KW-0812">Transmembrane</keyword>
<comment type="caution">
    <text evidence="2">The sequence shown here is derived from an EMBL/GenBank/DDBJ whole genome shotgun (WGS) entry which is preliminary data.</text>
</comment>
<dbReference type="Proteomes" id="UP001595536">
    <property type="component" value="Unassembled WGS sequence"/>
</dbReference>
<keyword evidence="1" id="KW-1133">Transmembrane helix</keyword>
<evidence type="ECO:0000256" key="1">
    <source>
        <dbReference type="SAM" id="Phobius"/>
    </source>
</evidence>
<dbReference type="RefSeq" id="WP_376830665.1">
    <property type="nucleotide sequence ID" value="NZ_JBHLWR010000006.1"/>
</dbReference>
<reference evidence="3" key="1">
    <citation type="journal article" date="2019" name="Int. J. Syst. Evol. Microbiol.">
        <title>The Global Catalogue of Microorganisms (GCM) 10K type strain sequencing project: providing services to taxonomists for standard genome sequencing and annotation.</title>
        <authorList>
            <consortium name="The Broad Institute Genomics Platform"/>
            <consortium name="The Broad Institute Genome Sequencing Center for Infectious Disease"/>
            <person name="Wu L."/>
            <person name="Ma J."/>
        </authorList>
    </citation>
    <scope>NUCLEOTIDE SEQUENCE [LARGE SCALE GENOMIC DNA]</scope>
    <source>
        <strain evidence="3">CCM 7941</strain>
    </source>
</reference>
<proteinExistence type="predicted"/>
<accession>A0ABV7LF94</accession>
<evidence type="ECO:0000313" key="2">
    <source>
        <dbReference type="EMBL" id="MFC3266597.1"/>
    </source>
</evidence>
<keyword evidence="3" id="KW-1185">Reference proteome</keyword>
<feature type="transmembrane region" description="Helical" evidence="1">
    <location>
        <begin position="60"/>
        <end position="79"/>
    </location>
</feature>
<name>A0ABV7LF94_9HYPH</name>
<evidence type="ECO:0000313" key="3">
    <source>
        <dbReference type="Proteomes" id="UP001595536"/>
    </source>
</evidence>
<feature type="transmembrane region" description="Helical" evidence="1">
    <location>
        <begin position="6"/>
        <end position="26"/>
    </location>
</feature>
<keyword evidence="1" id="KW-0472">Membrane</keyword>